<organism evidence="2 3">
    <name type="scientific">Bacillus cereus</name>
    <dbReference type="NCBI Taxonomy" id="1396"/>
    <lineage>
        <taxon>Bacteria</taxon>
        <taxon>Bacillati</taxon>
        <taxon>Bacillota</taxon>
        <taxon>Bacilli</taxon>
        <taxon>Bacillales</taxon>
        <taxon>Bacillaceae</taxon>
        <taxon>Bacillus</taxon>
        <taxon>Bacillus cereus group</taxon>
    </lineage>
</organism>
<dbReference type="NCBIfam" id="TIGR02937">
    <property type="entry name" value="sigma70-ECF"/>
    <property type="match status" value="1"/>
</dbReference>
<dbReference type="Gene3D" id="1.10.10.10">
    <property type="entry name" value="Winged helix-like DNA-binding domain superfamily/Winged helix DNA-binding domain"/>
    <property type="match status" value="1"/>
</dbReference>
<accession>A0A164FSZ2</accession>
<feature type="domain" description="RNA polymerase sigma factor 70 region 4 type 2" evidence="1">
    <location>
        <begin position="157"/>
        <end position="209"/>
    </location>
</feature>
<evidence type="ECO:0000313" key="2">
    <source>
        <dbReference type="EMBL" id="KZD36520.1"/>
    </source>
</evidence>
<dbReference type="Proteomes" id="UP000076501">
    <property type="component" value="Unassembled WGS sequence"/>
</dbReference>
<dbReference type="SUPFAM" id="SSF88659">
    <property type="entry name" value="Sigma3 and sigma4 domains of RNA polymerase sigma factors"/>
    <property type="match status" value="1"/>
</dbReference>
<dbReference type="GO" id="GO:0016987">
    <property type="term" value="F:sigma factor activity"/>
    <property type="evidence" value="ECO:0007669"/>
    <property type="project" value="InterPro"/>
</dbReference>
<name>A0A164FSZ2_BACCE</name>
<dbReference type="InterPro" id="IPR014284">
    <property type="entry name" value="RNA_pol_sigma-70_dom"/>
</dbReference>
<dbReference type="RefSeq" id="WP_001985679.1">
    <property type="nucleotide sequence ID" value="NZ_LJKA01000036.1"/>
</dbReference>
<dbReference type="InterPro" id="IPR013324">
    <property type="entry name" value="RNA_pol_sigma_r3/r4-like"/>
</dbReference>
<evidence type="ECO:0000259" key="1">
    <source>
        <dbReference type="Pfam" id="PF08281"/>
    </source>
</evidence>
<dbReference type="AlphaFoldDB" id="A0A164FSZ2"/>
<dbReference type="InterPro" id="IPR036388">
    <property type="entry name" value="WH-like_DNA-bd_sf"/>
</dbReference>
<gene>
    <name evidence="2" type="ORF">B4082_2337</name>
</gene>
<proteinExistence type="predicted"/>
<dbReference type="EMBL" id="LJKA01000036">
    <property type="protein sequence ID" value="KZD36520.1"/>
    <property type="molecule type" value="Genomic_DNA"/>
</dbReference>
<sequence length="213" mass="25198">MGKHTHSNSDNNYHHDEEKKQLEYIQEIRKKLPLILENPIIQEFLKDKKHEEIMKEAFKNPSQKNINLLNQTSKEFYRINRVLRYCSVLIRGRAIDFDKRQRNRNKKQMLIFDKNALEGDFSAIETIGSLQDCEAERPETVVIEGVGKGNVIPVENEKLDKAMRALTDKQRMILYYRYEKMLTNRQIAEILGETEQNVGYWVKKTLKQLKDSL</sequence>
<protein>
    <recommendedName>
        <fullName evidence="1">RNA polymerase sigma factor 70 region 4 type 2 domain-containing protein</fullName>
    </recommendedName>
</protein>
<dbReference type="Pfam" id="PF08281">
    <property type="entry name" value="Sigma70_r4_2"/>
    <property type="match status" value="1"/>
</dbReference>
<dbReference type="CDD" id="cd06171">
    <property type="entry name" value="Sigma70_r4"/>
    <property type="match status" value="1"/>
</dbReference>
<dbReference type="PATRIC" id="fig|1396.539.peg.3476"/>
<reference evidence="2 3" key="1">
    <citation type="submission" date="2015-09" db="EMBL/GenBank/DDBJ databases">
        <title>Bacillus cereus food isolates.</title>
        <authorList>
            <person name="Boekhorst J."/>
        </authorList>
    </citation>
    <scope>NUCLEOTIDE SEQUENCE [LARGE SCALE GENOMIC DNA]</scope>
    <source>
        <strain evidence="2 3">B4082</strain>
    </source>
</reference>
<evidence type="ECO:0000313" key="3">
    <source>
        <dbReference type="Proteomes" id="UP000076501"/>
    </source>
</evidence>
<comment type="caution">
    <text evidence="2">The sequence shown here is derived from an EMBL/GenBank/DDBJ whole genome shotgun (WGS) entry which is preliminary data.</text>
</comment>
<dbReference type="InterPro" id="IPR013249">
    <property type="entry name" value="RNA_pol_sigma70_r4_t2"/>
</dbReference>
<dbReference type="GO" id="GO:0003677">
    <property type="term" value="F:DNA binding"/>
    <property type="evidence" value="ECO:0007669"/>
    <property type="project" value="InterPro"/>
</dbReference>
<dbReference type="GO" id="GO:0006352">
    <property type="term" value="P:DNA-templated transcription initiation"/>
    <property type="evidence" value="ECO:0007669"/>
    <property type="project" value="InterPro"/>
</dbReference>